<sequence>MARSGVQYEDVKQAIDALMAKGEAPSVQKIREVLGTGSFTTISDHLREWRARREERTESLPAQGMPEPILQLAEGLWEKAQDAAGEALAEYREEADRDITAARDAMQDARRQVEDAEQREVALSAHLASIEQRLETRSAALATAEVERDQALDKARRLGERLARSLQQLERLQAESELQLQAHQQALGEREAQHQARQQQEEQRHEAAEARLMSLLDEARQERLSGEKRYAANVRQLESRQEALKQELQEMRNALSREEKQHRETQWARARAEERADTMRHEQSLLQARIDDQKRHLEEQASRLRLLESEISRRLWQGEEPHLTEERALPRTKKGPTSAGPSIETEPSNESVDRSEGESR</sequence>
<evidence type="ECO:0000313" key="4">
    <source>
        <dbReference type="Proteomes" id="UP000252405"/>
    </source>
</evidence>
<reference evidence="3 4" key="1">
    <citation type="submission" date="2018-07" db="EMBL/GenBank/DDBJ databases">
        <title>Halomonas montanilacus sp. nov., isolated from Lake Pengyan on Tibetan Plateau.</title>
        <authorList>
            <person name="Lu H."/>
            <person name="Xing P."/>
            <person name="Wu Q."/>
        </authorList>
    </citation>
    <scope>NUCLEOTIDE SEQUENCE [LARGE SCALE GENOMIC DNA]</scope>
    <source>
        <strain evidence="3 4">PYC7W</strain>
    </source>
</reference>
<accession>A0A368TT77</accession>
<dbReference type="InterPro" id="IPR021104">
    <property type="entry name" value="KfrA_DNA-bd_N"/>
</dbReference>
<keyword evidence="4" id="KW-1185">Reference proteome</keyword>
<dbReference type="RefSeq" id="WP_114480156.1">
    <property type="nucleotide sequence ID" value="NZ_QPII01000015.1"/>
</dbReference>
<organism evidence="3 4">
    <name type="scientific">Billgrantia montanilacus</name>
    <dbReference type="NCBI Taxonomy" id="2282305"/>
    <lineage>
        <taxon>Bacteria</taxon>
        <taxon>Pseudomonadati</taxon>
        <taxon>Pseudomonadota</taxon>
        <taxon>Gammaproteobacteria</taxon>
        <taxon>Oceanospirillales</taxon>
        <taxon>Halomonadaceae</taxon>
        <taxon>Billgrantia</taxon>
    </lineage>
</organism>
<feature type="domain" description="KfrA N-terminal DNA-binding" evidence="2">
    <location>
        <begin position="7"/>
        <end position="118"/>
    </location>
</feature>
<proteinExistence type="predicted"/>
<evidence type="ECO:0000313" key="3">
    <source>
        <dbReference type="EMBL" id="RCV87447.1"/>
    </source>
</evidence>
<dbReference type="AlphaFoldDB" id="A0A368TT77"/>
<dbReference type="Proteomes" id="UP000252405">
    <property type="component" value="Unassembled WGS sequence"/>
</dbReference>
<dbReference type="EMBL" id="QPII01000015">
    <property type="protein sequence ID" value="RCV87447.1"/>
    <property type="molecule type" value="Genomic_DNA"/>
</dbReference>
<feature type="region of interest" description="Disordered" evidence="1">
    <location>
        <begin position="253"/>
        <end position="280"/>
    </location>
</feature>
<protein>
    <recommendedName>
        <fullName evidence="2">KfrA N-terminal DNA-binding domain-containing protein</fullName>
    </recommendedName>
</protein>
<dbReference type="Pfam" id="PF11740">
    <property type="entry name" value="KfrA_N"/>
    <property type="match status" value="1"/>
</dbReference>
<name>A0A368TT77_9GAMM</name>
<feature type="region of interest" description="Disordered" evidence="1">
    <location>
        <begin position="182"/>
        <end position="206"/>
    </location>
</feature>
<feature type="compositionally biased region" description="Basic and acidic residues" evidence="1">
    <location>
        <begin position="188"/>
        <end position="206"/>
    </location>
</feature>
<dbReference type="OrthoDB" id="583532at2"/>
<evidence type="ECO:0000256" key="1">
    <source>
        <dbReference type="SAM" id="MobiDB-lite"/>
    </source>
</evidence>
<feature type="region of interest" description="Disordered" evidence="1">
    <location>
        <begin position="315"/>
        <end position="360"/>
    </location>
</feature>
<feature type="compositionally biased region" description="Basic and acidic residues" evidence="1">
    <location>
        <begin position="315"/>
        <end position="329"/>
    </location>
</feature>
<gene>
    <name evidence="3" type="ORF">DU505_16880</name>
</gene>
<comment type="caution">
    <text evidence="3">The sequence shown here is derived from an EMBL/GenBank/DDBJ whole genome shotgun (WGS) entry which is preliminary data.</text>
</comment>
<evidence type="ECO:0000259" key="2">
    <source>
        <dbReference type="Pfam" id="PF11740"/>
    </source>
</evidence>
<feature type="compositionally biased region" description="Basic and acidic residues" evidence="1">
    <location>
        <begin position="351"/>
        <end position="360"/>
    </location>
</feature>